<feature type="compositionally biased region" description="Gly residues" evidence="3">
    <location>
        <begin position="1280"/>
        <end position="1291"/>
    </location>
</feature>
<dbReference type="SMART" id="SM00355">
    <property type="entry name" value="ZnF_C2H2"/>
    <property type="match status" value="2"/>
</dbReference>
<evidence type="ECO:0000313" key="6">
    <source>
        <dbReference type="Proteomes" id="UP000815325"/>
    </source>
</evidence>
<dbReference type="InterPro" id="IPR029064">
    <property type="entry name" value="Ribosomal_eL30-like_sf"/>
</dbReference>
<dbReference type="EMBL" id="MU069736">
    <property type="protein sequence ID" value="KAF5834839.1"/>
    <property type="molecule type" value="Genomic_DNA"/>
</dbReference>
<dbReference type="SUPFAM" id="SSF57667">
    <property type="entry name" value="beta-beta-alpha zinc fingers"/>
    <property type="match status" value="1"/>
</dbReference>
<reference evidence="5" key="1">
    <citation type="submission" date="2017-08" db="EMBL/GenBank/DDBJ databases">
        <authorList>
            <person name="Polle J.E."/>
            <person name="Barry K."/>
            <person name="Cushman J."/>
            <person name="Schmutz J."/>
            <person name="Tran D."/>
            <person name="Hathwaick L.T."/>
            <person name="Yim W.C."/>
            <person name="Jenkins J."/>
            <person name="Mckie-Krisberg Z.M."/>
            <person name="Prochnik S."/>
            <person name="Lindquist E."/>
            <person name="Dockter R.B."/>
            <person name="Adam C."/>
            <person name="Molina H."/>
            <person name="Bunkerborg J."/>
            <person name="Jin E."/>
            <person name="Buchheim M."/>
            <person name="Magnuson J."/>
        </authorList>
    </citation>
    <scope>NUCLEOTIDE SEQUENCE</scope>
    <source>
        <strain evidence="5">CCAP 19/18</strain>
    </source>
</reference>
<feature type="compositionally biased region" description="Low complexity" evidence="3">
    <location>
        <begin position="662"/>
        <end position="675"/>
    </location>
</feature>
<comment type="caution">
    <text evidence="5">The sequence shown here is derived from an EMBL/GenBank/DDBJ whole genome shotgun (WGS) entry which is preliminary data.</text>
</comment>
<feature type="compositionally biased region" description="Low complexity" evidence="3">
    <location>
        <begin position="499"/>
        <end position="512"/>
    </location>
</feature>
<feature type="compositionally biased region" description="Polar residues" evidence="3">
    <location>
        <begin position="758"/>
        <end position="768"/>
    </location>
</feature>
<feature type="compositionally biased region" description="Low complexity" evidence="3">
    <location>
        <begin position="592"/>
        <end position="622"/>
    </location>
</feature>
<accession>A0ABQ7GJS4</accession>
<feature type="compositionally biased region" description="Polar residues" evidence="3">
    <location>
        <begin position="693"/>
        <end position="709"/>
    </location>
</feature>
<feature type="region of interest" description="Disordered" evidence="3">
    <location>
        <begin position="1789"/>
        <end position="1818"/>
    </location>
</feature>
<feature type="compositionally biased region" description="Low complexity" evidence="3">
    <location>
        <begin position="1790"/>
        <end position="1813"/>
    </location>
</feature>
<evidence type="ECO:0000259" key="4">
    <source>
        <dbReference type="PROSITE" id="PS50157"/>
    </source>
</evidence>
<keyword evidence="1" id="KW-0479">Metal-binding</keyword>
<name>A0ABQ7GJS4_DUNSA</name>
<feature type="compositionally biased region" description="Polar residues" evidence="3">
    <location>
        <begin position="970"/>
        <end position="1010"/>
    </location>
</feature>
<feature type="compositionally biased region" description="Gly residues" evidence="3">
    <location>
        <begin position="1209"/>
        <end position="1219"/>
    </location>
</feature>
<feature type="region of interest" description="Disordered" evidence="3">
    <location>
        <begin position="557"/>
        <end position="722"/>
    </location>
</feature>
<feature type="region of interest" description="Disordered" evidence="3">
    <location>
        <begin position="1178"/>
        <end position="1242"/>
    </location>
</feature>
<feature type="region of interest" description="Disordered" evidence="3">
    <location>
        <begin position="952"/>
        <end position="1067"/>
    </location>
</feature>
<dbReference type="PROSITE" id="PS00028">
    <property type="entry name" value="ZINC_FINGER_C2H2_1"/>
    <property type="match status" value="2"/>
</dbReference>
<dbReference type="Gene3D" id="3.30.160.60">
    <property type="entry name" value="Classic Zinc Finger"/>
    <property type="match status" value="1"/>
</dbReference>
<feature type="region of interest" description="Disordered" evidence="3">
    <location>
        <begin position="758"/>
        <end position="795"/>
    </location>
</feature>
<dbReference type="Pfam" id="PF01248">
    <property type="entry name" value="Ribosomal_L7Ae"/>
    <property type="match status" value="1"/>
</dbReference>
<feature type="compositionally biased region" description="Basic residues" evidence="3">
    <location>
        <begin position="1082"/>
        <end position="1097"/>
    </location>
</feature>
<dbReference type="SUPFAM" id="SSF55315">
    <property type="entry name" value="L30e-like"/>
    <property type="match status" value="1"/>
</dbReference>
<feature type="compositionally biased region" description="Low complexity" evidence="3">
    <location>
        <begin position="877"/>
        <end position="894"/>
    </location>
</feature>
<feature type="compositionally biased region" description="Low complexity" evidence="3">
    <location>
        <begin position="1372"/>
        <end position="1382"/>
    </location>
</feature>
<feature type="compositionally biased region" description="Polar residues" evidence="3">
    <location>
        <begin position="1017"/>
        <end position="1039"/>
    </location>
</feature>
<feature type="compositionally biased region" description="Pro residues" evidence="3">
    <location>
        <begin position="623"/>
        <end position="632"/>
    </location>
</feature>
<feature type="compositionally biased region" description="Polar residues" evidence="3">
    <location>
        <begin position="776"/>
        <end position="788"/>
    </location>
</feature>
<keyword evidence="1" id="KW-0862">Zinc</keyword>
<feature type="compositionally biased region" description="Low complexity" evidence="3">
    <location>
        <begin position="1098"/>
        <end position="1110"/>
    </location>
</feature>
<feature type="region of interest" description="Disordered" evidence="3">
    <location>
        <begin position="1361"/>
        <end position="1421"/>
    </location>
</feature>
<feature type="compositionally biased region" description="Low complexity" evidence="3">
    <location>
        <begin position="472"/>
        <end position="489"/>
    </location>
</feature>
<feature type="region of interest" description="Disordered" evidence="3">
    <location>
        <begin position="407"/>
        <end position="544"/>
    </location>
</feature>
<dbReference type="PANTHER" id="PTHR13284">
    <property type="entry name" value="GH01354P"/>
    <property type="match status" value="1"/>
</dbReference>
<keyword evidence="6" id="KW-1185">Reference proteome</keyword>
<dbReference type="InterPro" id="IPR036236">
    <property type="entry name" value="Znf_C2H2_sf"/>
</dbReference>
<feature type="compositionally biased region" description="Polar residues" evidence="3">
    <location>
        <begin position="146"/>
        <end position="159"/>
    </location>
</feature>
<feature type="region of interest" description="Disordered" evidence="3">
    <location>
        <begin position="144"/>
        <end position="164"/>
    </location>
</feature>
<evidence type="ECO:0000256" key="1">
    <source>
        <dbReference type="PROSITE-ProRule" id="PRU00042"/>
    </source>
</evidence>
<gene>
    <name evidence="5" type="ORF">DUNSADRAFT_8379</name>
</gene>
<evidence type="ECO:0000256" key="2">
    <source>
        <dbReference type="SAM" id="Coils"/>
    </source>
</evidence>
<feature type="compositionally biased region" description="Low complexity" evidence="3">
    <location>
        <begin position="571"/>
        <end position="583"/>
    </location>
</feature>
<dbReference type="Proteomes" id="UP000815325">
    <property type="component" value="Unassembled WGS sequence"/>
</dbReference>
<keyword evidence="1" id="KW-0863">Zinc-finger</keyword>
<feature type="domain" description="C2H2-type" evidence="4">
    <location>
        <begin position="103"/>
        <end position="131"/>
    </location>
</feature>
<feature type="region of interest" description="Disordered" evidence="3">
    <location>
        <begin position="816"/>
        <end position="894"/>
    </location>
</feature>
<keyword evidence="2" id="KW-0175">Coiled coil</keyword>
<feature type="compositionally biased region" description="Acidic residues" evidence="3">
    <location>
        <begin position="513"/>
        <end position="532"/>
    </location>
</feature>
<feature type="compositionally biased region" description="Pro residues" evidence="3">
    <location>
        <begin position="1383"/>
        <end position="1403"/>
    </location>
</feature>
<feature type="compositionally biased region" description="Polar residues" evidence="3">
    <location>
        <begin position="441"/>
        <end position="451"/>
    </location>
</feature>
<sequence>MVPKPSWVSLLKRGPKKEQPQDDAPAGPVGPTSAAAVATDKGRSQESNCKDESSPWVQVATRKQHATNPSPQPPASKPGDAPPASSHVLFQAHKSPLEATGKVRCRACGQAFPTYTSLAQHLSSKHAGINSEDVKFMQLRGLVGSAGTSGRETGASPQPSKRGRAQEGVNLADLFAGPSLQEAAAASRAGAAPSAAFLKQKSERGKAAAKSSGTTLSFGSLLGRAATAKSGPAITKGKGGKAGSSQQQLKQHGVLPRRGKLRWENAEKKQRLSHVKRLVLQERAARGLFAAEQMLSKACNSRAEVVAHQARLMAEMQASAQEAGIPLPIVPGPCSDQLVAPGAQASPAPKLPSLLPPQMPASVRAATLQLALQQVAKRLSAAQRMVETATRDMAAAQQQHAKALRLPIPAEDPAPGHTRSGDDTSPSKMLSVPPEQEEQWAATTSSPSNGNDARDVGMQTGGHDEADAMRSQQQNGHVQQQQQQHQWQRQQEEERGQQQREQQQRVQLQGGDSDNDSSNDEDSSDSSDDDGSEPGPFKDLLSQWAANSKVPVGFGKLLKRSNKPTSQPANPFASFKAASKDAPPAAPKHDVSSSSGSNGGSNAARSTALPLSAAAAPQSQPAGPLPNAPSPPTASQQNGQNGVPNVATKPQALPFSTTNLPSSSGAASAATAAAGPFAPYQLEPWSAPPSLATPGSQPRQLRPTSTPSLLNLEPSPRSTAAVFHSSPSASAAAARRSSTGEQSVCSSGFADLRSYLQSQGSTHSQGPSFFQGPPHSHSSVDSATKTTPSSVGGGVSLKGLQARLVPLEGGASVLPHASNTGGLGPHSPHHSVLLGGAAGGGSLAHGSPARTSSGTSAVHREGNRQEFYSEYAPAPPHSQASIQQQQVQQQQHQPAGLASLTAQLHNLQLQQQHQSSFAYQGPTTQVVGGKDAKDKQAQLQYISQLQRQLHLAQQQQQQQQNAPAGKEHLQGQSAGLSADTPSASQPLSGIQGPTSTPATMAYYPSQSHQQGPPPAQRPNSRQEVPPTGTSSAQWTNSAPHSLGSIAESGSRAQSAPVGDGQQTPDAFPGALTAAELESLLQHHHDHHHHHHHHHHRNPQQQQQQQQHSPHPQQPPLSGGTDRTSMGSGLDRCVSVPMGTSYSLSSPVFGAPHSSQLMHQQDIQPHTISTVPAASLLHQHSQPQPNSQAFSPQPPSSAQSILVHRRDSAGGMGGAAGGASGDAPPKPKTFRSAQQPPVSGVMGDFMALHPADLLQQRHHHPHSQSQQPQFLPLQQSIEFGGGSKAGVLGAGPGSEPNLGATPSPQVSPPQSAPNLGVGTPNVAATAAAPGNPAAAVGRRPTSRADVAAYLALGRMPLQLPVYRSSRGKGSEGAQQQPQRQPHAAPLPPPQLPQPSPQPHLPAPHVPLMHSMAAPPPQQQQPMPLISMPMPAMSMGVGSGGAAGGAGGCGFMVAPDQAYLVADQGTGLGPVYAYQPLSMPPPGQQHVGMEHMHPAAMPAGYAMAPGYPHPAGMLVQPHMQPVQLQPPHGQVDLHGWQQMQLQPQLHMSVPGYELGGLHGPESGGGISAGSGSDELGCTLCGVKCNSRTTLDQHLSSRKHLAKVAKQALAVLDAAERALPSSASSRALPLTYVGPGANTHGLCRQIITPDLNQVVSELLLRIKGFQDRAMARDPIKAAAHRWFVCGLREVRKVLRLRKARLVIAAPNIEGVSADGGLDEFLGDILAMCEVQNVASVFALTRKKMGEIYGARKRVSAVALLELNGVDDLVGQVLDLAEEGKVLWNAAIEEEQEQQQQQQQQQQQGESQPQQPQQPSPHYVAQPGVPAYAQEKQYVAPSVPQYAQPGVAQYAPAEQEVFAGHMEMPQFEPQQLGVGQY</sequence>
<dbReference type="InterPro" id="IPR004038">
    <property type="entry name" value="Ribosomal_eL8/eL30/eS12/Gad45"/>
</dbReference>
<evidence type="ECO:0000313" key="5">
    <source>
        <dbReference type="EMBL" id="KAF5834839.1"/>
    </source>
</evidence>
<feature type="compositionally biased region" description="Basic and acidic residues" evidence="3">
    <location>
        <begin position="40"/>
        <end position="53"/>
    </location>
</feature>
<protein>
    <recommendedName>
        <fullName evidence="4">C2H2-type domain-containing protein</fullName>
    </recommendedName>
</protein>
<dbReference type="Pfam" id="PF12874">
    <property type="entry name" value="zf-met"/>
    <property type="match status" value="1"/>
</dbReference>
<feature type="coiled-coil region" evidence="2">
    <location>
        <begin position="372"/>
        <end position="406"/>
    </location>
</feature>
<feature type="compositionally biased region" description="Low complexity" evidence="3">
    <location>
        <begin position="1180"/>
        <end position="1199"/>
    </location>
</feature>
<feature type="region of interest" description="Disordered" evidence="3">
    <location>
        <begin position="1082"/>
        <end position="1133"/>
    </location>
</feature>
<feature type="compositionally biased region" description="Low complexity" evidence="3">
    <location>
        <begin position="1311"/>
        <end position="1323"/>
    </location>
</feature>
<feature type="region of interest" description="Disordered" evidence="3">
    <location>
        <begin position="1280"/>
        <end position="1323"/>
    </location>
</feature>
<dbReference type="Gene3D" id="3.30.1330.30">
    <property type="match status" value="1"/>
</dbReference>
<proteinExistence type="predicted"/>
<organism evidence="5 6">
    <name type="scientific">Dunaliella salina</name>
    <name type="common">Green alga</name>
    <name type="synonym">Protococcus salinus</name>
    <dbReference type="NCBI Taxonomy" id="3046"/>
    <lineage>
        <taxon>Eukaryota</taxon>
        <taxon>Viridiplantae</taxon>
        <taxon>Chlorophyta</taxon>
        <taxon>core chlorophytes</taxon>
        <taxon>Chlorophyceae</taxon>
        <taxon>CS clade</taxon>
        <taxon>Chlamydomonadales</taxon>
        <taxon>Dunaliellaceae</taxon>
        <taxon>Dunaliella</taxon>
    </lineage>
</organism>
<dbReference type="InterPro" id="IPR013087">
    <property type="entry name" value="Znf_C2H2_type"/>
</dbReference>
<dbReference type="InterPro" id="IPR040051">
    <property type="entry name" value="SECISBP2"/>
</dbReference>
<dbReference type="PROSITE" id="PS50157">
    <property type="entry name" value="ZINC_FINGER_C2H2_2"/>
    <property type="match status" value="1"/>
</dbReference>
<evidence type="ECO:0000256" key="3">
    <source>
        <dbReference type="SAM" id="MobiDB-lite"/>
    </source>
</evidence>
<feature type="region of interest" description="Disordered" evidence="3">
    <location>
        <begin position="1"/>
        <end position="91"/>
    </location>
</feature>
<dbReference type="PANTHER" id="PTHR13284:SF4">
    <property type="entry name" value="C2H2-TYPE DOMAIN-CONTAINING PROTEIN"/>
    <property type="match status" value="1"/>
</dbReference>
<feature type="region of interest" description="Disordered" evidence="3">
    <location>
        <begin position="229"/>
        <end position="255"/>
    </location>
</feature>